<reference evidence="2 3" key="1">
    <citation type="submission" date="2021-05" db="EMBL/GenBank/DDBJ databases">
        <title>A Polyphasic approach of four new species of the genus Ohtaekwangia: Ohtaekwangia histidinii sp. nov., Ohtaekwangia cretensis sp. nov., Ohtaekwangia indiensis sp. nov., Ohtaekwangia reichenbachii sp. nov. from diverse environment.</title>
        <authorList>
            <person name="Octaviana S."/>
        </authorList>
    </citation>
    <scope>NUCLEOTIDE SEQUENCE [LARGE SCALE GENOMIC DNA]</scope>
    <source>
        <strain evidence="2 3">PWU4</strain>
    </source>
</reference>
<evidence type="ECO:0000256" key="1">
    <source>
        <dbReference type="SAM" id="SignalP"/>
    </source>
</evidence>
<accession>A0AAP2DIE4</accession>
<comment type="caution">
    <text evidence="2">The sequence shown here is derived from an EMBL/GenBank/DDBJ whole genome shotgun (WGS) entry which is preliminary data.</text>
</comment>
<keyword evidence="3" id="KW-1185">Reference proteome</keyword>
<dbReference type="InterPro" id="IPR025293">
    <property type="entry name" value="YfiR/HmsC-like"/>
</dbReference>
<dbReference type="Pfam" id="PF13689">
    <property type="entry name" value="DUF4154"/>
    <property type="match status" value="1"/>
</dbReference>
<feature type="chain" id="PRO_5042914233" evidence="1">
    <location>
        <begin position="22"/>
        <end position="168"/>
    </location>
</feature>
<protein>
    <submittedName>
        <fullName evidence="2">DUF4154 domain-containing protein</fullName>
    </submittedName>
</protein>
<organism evidence="2 3">
    <name type="scientific">Chryseosolibacter histidini</name>
    <dbReference type="NCBI Taxonomy" id="2782349"/>
    <lineage>
        <taxon>Bacteria</taxon>
        <taxon>Pseudomonadati</taxon>
        <taxon>Bacteroidota</taxon>
        <taxon>Cytophagia</taxon>
        <taxon>Cytophagales</taxon>
        <taxon>Chryseotaleaceae</taxon>
        <taxon>Chryseosolibacter</taxon>
    </lineage>
</organism>
<evidence type="ECO:0000313" key="3">
    <source>
        <dbReference type="Proteomes" id="UP001319200"/>
    </source>
</evidence>
<dbReference type="AlphaFoldDB" id="A0AAP2DIE4"/>
<proteinExistence type="predicted"/>
<keyword evidence="1" id="KW-0732">Signal</keyword>
<name>A0AAP2DIE4_9BACT</name>
<dbReference type="Proteomes" id="UP001319200">
    <property type="component" value="Unassembled WGS sequence"/>
</dbReference>
<evidence type="ECO:0000313" key="2">
    <source>
        <dbReference type="EMBL" id="MBT1696890.1"/>
    </source>
</evidence>
<feature type="signal peptide" evidence="1">
    <location>
        <begin position="1"/>
        <end position="21"/>
    </location>
</feature>
<dbReference type="EMBL" id="JAHESF010000006">
    <property type="protein sequence ID" value="MBT1696890.1"/>
    <property type="molecule type" value="Genomic_DNA"/>
</dbReference>
<gene>
    <name evidence="2" type="ORF">KK083_08405</name>
</gene>
<sequence length="168" mass="18483">MRKSAPLILLCLMTSIICVQAQSYRMHSVYIFSFTRHVVWPDESSQGDFEIFVLGDSPITEELRQGTQGKKVGDRSIKITRINSVAEIRKCNILFIPAAHSAQLADVMGKVGVQPVLVITEEPGLGTKGSHINFIMKDGKLAFELNQAAASKHNLKISNTLTSMAILI</sequence>
<dbReference type="RefSeq" id="WP_254162424.1">
    <property type="nucleotide sequence ID" value="NZ_JAHESF010000006.1"/>
</dbReference>